<evidence type="ECO:0000256" key="3">
    <source>
        <dbReference type="ARBA" id="ARBA00022448"/>
    </source>
</evidence>
<dbReference type="OrthoDB" id="8061355at2759"/>
<feature type="transmembrane region" description="Helical" evidence="11">
    <location>
        <begin position="1155"/>
        <end position="1180"/>
    </location>
</feature>
<evidence type="ECO:0000256" key="7">
    <source>
        <dbReference type="ARBA" id="ARBA00022840"/>
    </source>
</evidence>
<feature type="transmembrane region" description="Helical" evidence="11">
    <location>
        <begin position="1051"/>
        <end position="1075"/>
    </location>
</feature>
<feature type="transmembrane region" description="Helical" evidence="11">
    <location>
        <begin position="28"/>
        <end position="53"/>
    </location>
</feature>
<evidence type="ECO:0000256" key="8">
    <source>
        <dbReference type="ARBA" id="ARBA00022989"/>
    </source>
</evidence>
<dbReference type="GO" id="GO:0005524">
    <property type="term" value="F:ATP binding"/>
    <property type="evidence" value="ECO:0007669"/>
    <property type="project" value="UniProtKB-KW"/>
</dbReference>
<evidence type="ECO:0000256" key="6">
    <source>
        <dbReference type="ARBA" id="ARBA00022741"/>
    </source>
</evidence>
<keyword evidence="5" id="KW-0677">Repeat</keyword>
<dbReference type="PANTHER" id="PTHR19229">
    <property type="entry name" value="ATP-BINDING CASSETTE TRANSPORTER SUBFAMILY A ABCA"/>
    <property type="match status" value="1"/>
</dbReference>
<comment type="subcellular location">
    <subcellularLocation>
        <location evidence="1">Membrane</location>
        <topology evidence="1">Multi-pass membrane protein</topology>
    </subcellularLocation>
</comment>
<evidence type="ECO:0000256" key="11">
    <source>
        <dbReference type="SAM" id="Phobius"/>
    </source>
</evidence>
<feature type="transmembrane region" description="Helical" evidence="11">
    <location>
        <begin position="837"/>
        <end position="858"/>
    </location>
</feature>
<feature type="transmembrane region" description="Helical" evidence="11">
    <location>
        <begin position="346"/>
        <end position="366"/>
    </location>
</feature>
<dbReference type="PROSITE" id="PS50893">
    <property type="entry name" value="ABC_TRANSPORTER_2"/>
    <property type="match status" value="2"/>
</dbReference>
<protein>
    <recommendedName>
        <fullName evidence="12">ABC transporter domain-containing protein</fullName>
    </recommendedName>
</protein>
<dbReference type="SUPFAM" id="SSF52540">
    <property type="entry name" value="P-loop containing nucleoside triphosphate hydrolases"/>
    <property type="match status" value="2"/>
</dbReference>
<evidence type="ECO:0000313" key="14">
    <source>
        <dbReference type="Proteomes" id="UP000700596"/>
    </source>
</evidence>
<keyword evidence="14" id="KW-1185">Reference proteome</keyword>
<evidence type="ECO:0000256" key="5">
    <source>
        <dbReference type="ARBA" id="ARBA00022737"/>
    </source>
</evidence>
<dbReference type="InterPro" id="IPR017871">
    <property type="entry name" value="ABC_transporter-like_CS"/>
</dbReference>
<feature type="transmembrane region" description="Helical" evidence="11">
    <location>
        <begin position="318"/>
        <end position="340"/>
    </location>
</feature>
<dbReference type="InterPro" id="IPR027417">
    <property type="entry name" value="P-loop_NTPase"/>
</dbReference>
<dbReference type="GO" id="GO:0005319">
    <property type="term" value="F:lipid transporter activity"/>
    <property type="evidence" value="ECO:0007669"/>
    <property type="project" value="TreeGrafter"/>
</dbReference>
<dbReference type="GO" id="GO:0016020">
    <property type="term" value="C:membrane"/>
    <property type="evidence" value="ECO:0007669"/>
    <property type="project" value="UniProtKB-SubCell"/>
</dbReference>
<feature type="transmembrane region" description="Helical" evidence="11">
    <location>
        <begin position="414"/>
        <end position="439"/>
    </location>
</feature>
<feature type="transmembrane region" description="Helical" evidence="11">
    <location>
        <begin position="1200"/>
        <end position="1220"/>
    </location>
</feature>
<organism evidence="13 14">
    <name type="scientific">Dendryphion nanum</name>
    <dbReference type="NCBI Taxonomy" id="256645"/>
    <lineage>
        <taxon>Eukaryota</taxon>
        <taxon>Fungi</taxon>
        <taxon>Dikarya</taxon>
        <taxon>Ascomycota</taxon>
        <taxon>Pezizomycotina</taxon>
        <taxon>Dothideomycetes</taxon>
        <taxon>Pleosporomycetidae</taxon>
        <taxon>Pleosporales</taxon>
        <taxon>Torulaceae</taxon>
        <taxon>Dendryphion</taxon>
    </lineage>
</organism>
<dbReference type="InterPro" id="IPR003439">
    <property type="entry name" value="ABC_transporter-like_ATP-bd"/>
</dbReference>
<keyword evidence="7" id="KW-0067">ATP-binding</keyword>
<feature type="region of interest" description="Disordered" evidence="10">
    <location>
        <begin position="770"/>
        <end position="809"/>
    </location>
</feature>
<dbReference type="Pfam" id="PF12698">
    <property type="entry name" value="ABC2_membrane_3"/>
    <property type="match status" value="2"/>
</dbReference>
<feature type="compositionally biased region" description="Polar residues" evidence="10">
    <location>
        <begin position="775"/>
        <end position="789"/>
    </location>
</feature>
<keyword evidence="9 11" id="KW-0472">Membrane</keyword>
<keyword evidence="6" id="KW-0547">Nucleotide-binding</keyword>
<feature type="transmembrane region" description="Helical" evidence="11">
    <location>
        <begin position="373"/>
        <end position="394"/>
    </location>
</feature>
<feature type="transmembrane region" description="Helical" evidence="11">
    <location>
        <begin position="232"/>
        <end position="252"/>
    </location>
</feature>
<dbReference type="Pfam" id="PF00005">
    <property type="entry name" value="ABC_tran"/>
    <property type="match status" value="2"/>
</dbReference>
<dbReference type="FunFam" id="3.40.50.300:FF:001345">
    <property type="entry name" value="Related to ABC transporter"/>
    <property type="match status" value="1"/>
</dbReference>
<dbReference type="InterPro" id="IPR003593">
    <property type="entry name" value="AAA+_ATPase"/>
</dbReference>
<keyword evidence="3" id="KW-0813">Transport</keyword>
<dbReference type="PROSITE" id="PS00211">
    <property type="entry name" value="ABC_TRANSPORTER_1"/>
    <property type="match status" value="2"/>
</dbReference>
<dbReference type="EMBL" id="JAGMWT010000004">
    <property type="protein sequence ID" value="KAH7130479.1"/>
    <property type="molecule type" value="Genomic_DNA"/>
</dbReference>
<evidence type="ECO:0000256" key="9">
    <source>
        <dbReference type="ARBA" id="ARBA00023136"/>
    </source>
</evidence>
<reference evidence="13" key="1">
    <citation type="journal article" date="2021" name="Nat. Commun.">
        <title>Genetic determinants of endophytism in the Arabidopsis root mycobiome.</title>
        <authorList>
            <person name="Mesny F."/>
            <person name="Miyauchi S."/>
            <person name="Thiergart T."/>
            <person name="Pickel B."/>
            <person name="Atanasova L."/>
            <person name="Karlsson M."/>
            <person name="Huettel B."/>
            <person name="Barry K.W."/>
            <person name="Haridas S."/>
            <person name="Chen C."/>
            <person name="Bauer D."/>
            <person name="Andreopoulos W."/>
            <person name="Pangilinan J."/>
            <person name="LaButti K."/>
            <person name="Riley R."/>
            <person name="Lipzen A."/>
            <person name="Clum A."/>
            <person name="Drula E."/>
            <person name="Henrissat B."/>
            <person name="Kohler A."/>
            <person name="Grigoriev I.V."/>
            <person name="Martin F.M."/>
            <person name="Hacquard S."/>
        </authorList>
    </citation>
    <scope>NUCLEOTIDE SEQUENCE</scope>
    <source>
        <strain evidence="13">MPI-CAGE-CH-0243</strain>
    </source>
</reference>
<dbReference type="InterPro" id="IPR026082">
    <property type="entry name" value="ABCA"/>
</dbReference>
<feature type="domain" description="ABC transporter" evidence="12">
    <location>
        <begin position="1264"/>
        <end position="1497"/>
    </location>
</feature>
<feature type="transmembrane region" description="Helical" evidence="11">
    <location>
        <begin position="1087"/>
        <end position="1109"/>
    </location>
</feature>
<accession>A0A9P9E1F6</accession>
<dbReference type="PANTHER" id="PTHR19229:SF36">
    <property type="entry name" value="ATP-BINDING CASSETTE SUB-FAMILY A MEMBER 2"/>
    <property type="match status" value="1"/>
</dbReference>
<comment type="caution">
    <text evidence="13">The sequence shown here is derived from an EMBL/GenBank/DDBJ whole genome shotgun (WGS) entry which is preliminary data.</text>
</comment>
<evidence type="ECO:0000256" key="1">
    <source>
        <dbReference type="ARBA" id="ARBA00004141"/>
    </source>
</evidence>
<dbReference type="GO" id="GO:0140359">
    <property type="term" value="F:ABC-type transporter activity"/>
    <property type="evidence" value="ECO:0007669"/>
    <property type="project" value="InterPro"/>
</dbReference>
<feature type="transmembrane region" description="Helical" evidence="11">
    <location>
        <begin position="1012"/>
        <end position="1030"/>
    </location>
</feature>
<gene>
    <name evidence="13" type="ORF">B0J11DRAFT_457762</name>
</gene>
<dbReference type="GO" id="GO:0016887">
    <property type="term" value="F:ATP hydrolysis activity"/>
    <property type="evidence" value="ECO:0007669"/>
    <property type="project" value="InterPro"/>
</dbReference>
<evidence type="ECO:0000256" key="2">
    <source>
        <dbReference type="ARBA" id="ARBA00008869"/>
    </source>
</evidence>
<feature type="domain" description="ABC transporter" evidence="12">
    <location>
        <begin position="462"/>
        <end position="699"/>
    </location>
</feature>
<keyword evidence="4 11" id="KW-0812">Transmembrane</keyword>
<sequence>MNLSLLLRQTRTLAWKDLLVILNQKRRIWTIIRAFTIPTIFVVYIAILIRVYWPTEIYGIGKPATIRPLSEAIRDAPGRRRTLALCNYGPRGGDVDQVIDLVTSKAKGDAGQVVEVLRNPEELLSLCRSTLSGVTKCFGAAEFHSSPDQGGIWNYSIRVDGSLGYKINVDKNNNDAEIFPIPLQHAINSAIAQLGSGSGAKALPTTIKAYPYTSETQKEWDKKLVTGIQNVIARYIGVVWYIGFVGLCYQLVGVMAKEREEGMADLLESMMPNANRWEPQVARLLGHWIAFTLVYFPSWIIIAIIAKIGLYPKTNPAILILFFILTGLSLNSFSILGASIFKRAQLSGITVVVVALVLGIAAQISAKSMSTAAVAILGLFFTPMTFVFHMIWMARYEHKQISPNLIKGAPDTPWRLPGLVFWIFMLIQIFVYPVLAALVERSMHYSSSHGRNITYSDSAQPVVLANFTKNYRPNWWFRIIAPLFGVQKSTVKAVNNVSIAPMKGQIMVLVGANGCGKSTTLNAIAGLGDVTSGSITVNGSGGIGICPQKNVLWEYLTVSQHAKIFNSIKSATIGPTAMGDLSQLIYDCGLSHKMRSYADTLSGGQKRKLQLIMMLTGGSQVCCVDEVSGGLDPLSRRKIWDILLAERGKRTVVLTTHFLDEAEFLADHMVIMSKGSLKAEGSVSQLKTMLGEGYRFHFLHGTGYSELPDVEDLFTGIPKETLFDQTIYTVADNQRSTRIIKQLESRRITKYQVTGPTIEEVFMKLAEDPEAPLNPSESKVSSERGTSPTLHIHEKSPNVSSREASKDEPLMSGRDLGFLQQSLILFKKRIVVLKRNYLPYAFAFLIPIIATGLVSLLLKNKKYGGCSPSQQIDDSTFETLNNNRNYKPLLVVGPSRAFSNASLTSFQSMLPKQFGDASSNVSTLQNYIKVVDTVEEFHAYIRTNFSKVTPGGFFLGDEPVFSFYSNLGFLGLYSALFTQNAVDVILTNTTISTSFRSFSYPWRNDFGNQLQFIFYFGLIMACYPAFFALYPTRERLLKIRALQYSNGARPLPLWLAYLSFDWLNIIIGSGIMTAVLAGATPDNWWNIGYLFVVLFLYGLASVLWAYMISLFAKSQLAAFAIAAGSQAFLLLMYFTGVMNIQSNIEASRVNDALDIFNLTFTLITPIGNLIRSLIISMNLFNSLCRDNPPRIATYPGEFKLFGAPILYLIGQSLIMFGILMTVDHKWAANWFGRKVKRTDSEDQPTREKEVSDEIDRVANATDGLRVQHLTRNYKSKTQGPITAVEDLTFGVQKGEVFAVVGPNGAGKSTTISMLRGEIQPTQSGASIHLGSVDALKDRRAARSRLGVCPQFDAVDQMTVLEHLEFYAGVRGVSDPQRNALQIVKAVGLERFRDRMASKLSGGNKRKLSLGIALIGNPELVLLDEPSSGMDPLAKRTMWKTLAEFVPGRSVLLTTHSMEEADHLADRVGVLAKRMIDIGTTSHLRTKHGYGFHVQLICASAPHTSNEQMEIVKTFIEQQLPGAKLEGFAYHGQMRYNIPATRSQSPSHIVTDEDAIQPNETNISDNKEGEDELSVGKLFVLLEENKQKLGLEFYSVSPSTFDEVFLRVIEKHNIKEEDTPTRKMKWYQYLKMFLPFFLI</sequence>
<evidence type="ECO:0000259" key="12">
    <source>
        <dbReference type="PROSITE" id="PS50893"/>
    </source>
</evidence>
<comment type="similarity">
    <text evidence="2">Belongs to the ABC transporter superfamily. ABCA family.</text>
</comment>
<evidence type="ECO:0000256" key="4">
    <source>
        <dbReference type="ARBA" id="ARBA00022692"/>
    </source>
</evidence>
<evidence type="ECO:0000256" key="10">
    <source>
        <dbReference type="SAM" id="MobiDB-lite"/>
    </source>
</evidence>
<feature type="transmembrane region" description="Helical" evidence="11">
    <location>
        <begin position="285"/>
        <end position="306"/>
    </location>
</feature>
<name>A0A9P9E1F6_9PLEO</name>
<dbReference type="CDD" id="cd03263">
    <property type="entry name" value="ABC_subfamily_A"/>
    <property type="match status" value="2"/>
</dbReference>
<dbReference type="InterPro" id="IPR013525">
    <property type="entry name" value="ABC2_TM"/>
</dbReference>
<dbReference type="Gene3D" id="3.40.50.300">
    <property type="entry name" value="P-loop containing nucleotide triphosphate hydrolases"/>
    <property type="match status" value="2"/>
</dbReference>
<evidence type="ECO:0000313" key="13">
    <source>
        <dbReference type="EMBL" id="KAH7130479.1"/>
    </source>
</evidence>
<dbReference type="SMART" id="SM00382">
    <property type="entry name" value="AAA"/>
    <property type="match status" value="2"/>
</dbReference>
<proteinExistence type="inferred from homology"/>
<dbReference type="Proteomes" id="UP000700596">
    <property type="component" value="Unassembled WGS sequence"/>
</dbReference>
<feature type="transmembrane region" description="Helical" evidence="11">
    <location>
        <begin position="1116"/>
        <end position="1135"/>
    </location>
</feature>
<keyword evidence="8 11" id="KW-1133">Transmembrane helix</keyword>